<evidence type="ECO:0000259" key="7">
    <source>
        <dbReference type="Pfam" id="PF09335"/>
    </source>
</evidence>
<evidence type="ECO:0000313" key="9">
    <source>
        <dbReference type="Proteomes" id="UP001207626"/>
    </source>
</evidence>
<evidence type="ECO:0000256" key="1">
    <source>
        <dbReference type="ARBA" id="ARBA00004651"/>
    </source>
</evidence>
<keyword evidence="9" id="KW-1185">Reference proteome</keyword>
<accession>A0ABT4DQ68</accession>
<feature type="transmembrane region" description="Helical" evidence="6">
    <location>
        <begin position="109"/>
        <end position="129"/>
    </location>
</feature>
<proteinExistence type="inferred from homology"/>
<dbReference type="EMBL" id="JAMDLW010000008">
    <property type="protein sequence ID" value="MCY9519504.1"/>
    <property type="molecule type" value="Genomic_DNA"/>
</dbReference>
<dbReference type="InterPro" id="IPR032816">
    <property type="entry name" value="VTT_dom"/>
</dbReference>
<dbReference type="GeneID" id="77002272"/>
<keyword evidence="2 6" id="KW-1003">Cell membrane</keyword>
<evidence type="ECO:0000256" key="4">
    <source>
        <dbReference type="ARBA" id="ARBA00022989"/>
    </source>
</evidence>
<sequence>MELSNVMSYLTEDNLLELLEKYRSFGPFPGILLTFMKSFVPPLPTLVIVGVNAAVYGMWLGFLYSWIGLVSGCLVTFLIVRKIAGHPYLERWAQKPKVKKGMLWVRRNAFSYVFLLSIFPVGPFVIINMVAGMARMPLRSFLIAVAGGKALMVLSVSYIGHNISSIIQDPVQILYVILFLAVSFWISKKLEARFTRETPDEEHLNGHGFDRKDSTGS</sequence>
<feature type="transmembrane region" description="Helical" evidence="6">
    <location>
        <begin position="66"/>
        <end position="89"/>
    </location>
</feature>
<feature type="transmembrane region" description="Helical" evidence="6">
    <location>
        <begin position="141"/>
        <end position="160"/>
    </location>
</feature>
<dbReference type="InterPro" id="IPR015414">
    <property type="entry name" value="TMEM64"/>
</dbReference>
<feature type="domain" description="VTT" evidence="7">
    <location>
        <begin position="43"/>
        <end position="161"/>
    </location>
</feature>
<protein>
    <recommendedName>
        <fullName evidence="6">TVP38/TMEM64 family membrane protein</fullName>
    </recommendedName>
</protein>
<evidence type="ECO:0000313" key="8">
    <source>
        <dbReference type="EMBL" id="MCY9519504.1"/>
    </source>
</evidence>
<dbReference type="PANTHER" id="PTHR12677">
    <property type="entry name" value="GOLGI APPARATUS MEMBRANE PROTEIN TVP38-RELATED"/>
    <property type="match status" value="1"/>
</dbReference>
<evidence type="ECO:0000256" key="6">
    <source>
        <dbReference type="RuleBase" id="RU366058"/>
    </source>
</evidence>
<dbReference type="RefSeq" id="WP_176392890.1">
    <property type="nucleotide sequence ID" value="NZ_JAFFHZ010000001.1"/>
</dbReference>
<gene>
    <name evidence="8" type="ORF">M5X09_07375</name>
</gene>
<dbReference type="Pfam" id="PF09335">
    <property type="entry name" value="VTT_dom"/>
    <property type="match status" value="1"/>
</dbReference>
<comment type="caution">
    <text evidence="8">The sequence shown here is derived from an EMBL/GenBank/DDBJ whole genome shotgun (WGS) entry which is preliminary data.</text>
</comment>
<dbReference type="Proteomes" id="UP001207626">
    <property type="component" value="Unassembled WGS sequence"/>
</dbReference>
<name>A0ABT4DQ68_9BACL</name>
<keyword evidence="4 6" id="KW-1133">Transmembrane helix</keyword>
<keyword evidence="5 6" id="KW-0472">Membrane</keyword>
<feature type="transmembrane region" description="Helical" evidence="6">
    <location>
        <begin position="166"/>
        <end position="186"/>
    </location>
</feature>
<evidence type="ECO:0000256" key="2">
    <source>
        <dbReference type="ARBA" id="ARBA00022475"/>
    </source>
</evidence>
<feature type="transmembrane region" description="Helical" evidence="6">
    <location>
        <begin position="39"/>
        <end position="59"/>
    </location>
</feature>
<comment type="subcellular location">
    <subcellularLocation>
        <location evidence="1 6">Cell membrane</location>
        <topology evidence="1 6">Multi-pass membrane protein</topology>
    </subcellularLocation>
</comment>
<evidence type="ECO:0000256" key="3">
    <source>
        <dbReference type="ARBA" id="ARBA00022692"/>
    </source>
</evidence>
<comment type="similarity">
    <text evidence="6">Belongs to the TVP38/TMEM64 family.</text>
</comment>
<organism evidence="8 9">
    <name type="scientific">Paenibacillus apiarius</name>
    <dbReference type="NCBI Taxonomy" id="46240"/>
    <lineage>
        <taxon>Bacteria</taxon>
        <taxon>Bacillati</taxon>
        <taxon>Bacillota</taxon>
        <taxon>Bacilli</taxon>
        <taxon>Bacillales</taxon>
        <taxon>Paenibacillaceae</taxon>
        <taxon>Paenibacillus</taxon>
    </lineage>
</organism>
<evidence type="ECO:0000256" key="5">
    <source>
        <dbReference type="ARBA" id="ARBA00023136"/>
    </source>
</evidence>
<dbReference type="PANTHER" id="PTHR12677:SF55">
    <property type="entry name" value="UNDECAPRENYL PHOSPHATE TRANSPORTER SAOUHSC_00901-RELATED"/>
    <property type="match status" value="1"/>
</dbReference>
<keyword evidence="3 6" id="KW-0812">Transmembrane</keyword>
<reference evidence="8 9" key="1">
    <citation type="submission" date="2022-05" db="EMBL/GenBank/DDBJ databases">
        <title>Genome Sequencing of Bee-Associated Microbes.</title>
        <authorList>
            <person name="Dunlap C."/>
        </authorList>
    </citation>
    <scope>NUCLEOTIDE SEQUENCE [LARGE SCALE GENOMIC DNA]</scope>
    <source>
        <strain evidence="8 9">NRRL NRS-1438</strain>
    </source>
</reference>